<protein>
    <submittedName>
        <fullName evidence="2">Uncharacterized protein</fullName>
    </submittedName>
</protein>
<evidence type="ECO:0000313" key="2">
    <source>
        <dbReference type="EMBL" id="KKM84418.1"/>
    </source>
</evidence>
<accession>A0A0F9KRN8</accession>
<feature type="region of interest" description="Disordered" evidence="1">
    <location>
        <begin position="210"/>
        <end position="247"/>
    </location>
</feature>
<feature type="compositionally biased region" description="Acidic residues" evidence="1">
    <location>
        <begin position="141"/>
        <end position="153"/>
    </location>
</feature>
<reference evidence="2" key="1">
    <citation type="journal article" date="2015" name="Nature">
        <title>Complex archaea that bridge the gap between prokaryotes and eukaryotes.</title>
        <authorList>
            <person name="Spang A."/>
            <person name="Saw J.H."/>
            <person name="Jorgensen S.L."/>
            <person name="Zaremba-Niedzwiedzka K."/>
            <person name="Martijn J."/>
            <person name="Lind A.E."/>
            <person name="van Eijk R."/>
            <person name="Schleper C."/>
            <person name="Guy L."/>
            <person name="Ettema T.J."/>
        </authorList>
    </citation>
    <scope>NUCLEOTIDE SEQUENCE</scope>
</reference>
<organism evidence="2">
    <name type="scientific">marine sediment metagenome</name>
    <dbReference type="NCBI Taxonomy" id="412755"/>
    <lineage>
        <taxon>unclassified sequences</taxon>
        <taxon>metagenomes</taxon>
        <taxon>ecological metagenomes</taxon>
    </lineage>
</organism>
<dbReference type="SUPFAM" id="SSF47794">
    <property type="entry name" value="Rad51 N-terminal domain-like"/>
    <property type="match status" value="1"/>
</dbReference>
<sequence>MTNEDLTRSEIINEFGEGLGTLLLDNGFSTLTSLVKATDDELAGIAGIGPAAIEKIREVVSLKVKGAEGDGLEVETEVDNEVEATDEVQEVEDAEAVEVAEPESEEEVSAVEEEQPEATMEGAEGDGEPDELSDDRLVIERDDEPVAEAEEKEVIESVETGYPGPPPGAYGYDKPRGYEKTVQIPSETHVPTPEYSLRVQRIRAENARLEAERKRQIRIEETSEGERQAPRGEVVDAEPAPVDPEIDLETKATLDVMGNLASLNIPAEV</sequence>
<feature type="region of interest" description="Disordered" evidence="1">
    <location>
        <begin position="92"/>
        <end position="176"/>
    </location>
</feature>
<dbReference type="EMBL" id="LAZR01007570">
    <property type="protein sequence ID" value="KKM84418.1"/>
    <property type="molecule type" value="Genomic_DNA"/>
</dbReference>
<dbReference type="InterPro" id="IPR010995">
    <property type="entry name" value="DNA_repair_Rad51/TF_NusA_a-hlx"/>
</dbReference>
<feature type="compositionally biased region" description="Acidic residues" evidence="1">
    <location>
        <begin position="123"/>
        <end position="133"/>
    </location>
</feature>
<dbReference type="GO" id="GO:0000166">
    <property type="term" value="F:nucleotide binding"/>
    <property type="evidence" value="ECO:0007669"/>
    <property type="project" value="InterPro"/>
</dbReference>
<feature type="compositionally biased region" description="Basic and acidic residues" evidence="1">
    <location>
        <begin position="210"/>
        <end position="234"/>
    </location>
</feature>
<gene>
    <name evidence="2" type="ORF">LCGC14_1299300</name>
</gene>
<feature type="non-terminal residue" evidence="2">
    <location>
        <position position="269"/>
    </location>
</feature>
<feature type="compositionally biased region" description="Acidic residues" evidence="1">
    <location>
        <begin position="92"/>
        <end position="116"/>
    </location>
</feature>
<comment type="caution">
    <text evidence="2">The sequence shown here is derived from an EMBL/GenBank/DDBJ whole genome shotgun (WGS) entry which is preliminary data.</text>
</comment>
<proteinExistence type="predicted"/>
<name>A0A0F9KRN8_9ZZZZ</name>
<dbReference type="AlphaFoldDB" id="A0A0F9KRN8"/>
<dbReference type="Gene3D" id="1.10.150.20">
    <property type="entry name" value="5' to 3' exonuclease, C-terminal subdomain"/>
    <property type="match status" value="1"/>
</dbReference>
<evidence type="ECO:0000256" key="1">
    <source>
        <dbReference type="SAM" id="MobiDB-lite"/>
    </source>
</evidence>